<dbReference type="Proteomes" id="UP000191901">
    <property type="component" value="Chromosome"/>
</dbReference>
<dbReference type="SUPFAM" id="SSF53098">
    <property type="entry name" value="Ribonuclease H-like"/>
    <property type="match status" value="1"/>
</dbReference>
<reference evidence="1 2" key="1">
    <citation type="journal article" date="2016" name="Biochim. Biophys. Acta">
        <title>Characterization of red-shifted phycobilisomes isolated from the chlorophyll f-containing cyanobacterium Halomicronema hongdechloris.</title>
        <authorList>
            <person name="Li Y."/>
            <person name="Lin Y."/>
            <person name="Garvey C.J."/>
            <person name="Birch D."/>
            <person name="Corkery R.W."/>
            <person name="Loughlin P.C."/>
            <person name="Scheer H."/>
            <person name="Willows R.D."/>
            <person name="Chen M."/>
        </authorList>
    </citation>
    <scope>NUCLEOTIDE SEQUENCE [LARGE SCALE GENOMIC DNA]</scope>
    <source>
        <strain evidence="1 2">C2206</strain>
    </source>
</reference>
<keyword evidence="2" id="KW-1185">Reference proteome</keyword>
<dbReference type="InterPro" id="IPR012337">
    <property type="entry name" value="RNaseH-like_sf"/>
</dbReference>
<dbReference type="AlphaFoldDB" id="A0A1Z3HTW1"/>
<accession>A0A1Z3HTW1</accession>
<dbReference type="GO" id="GO:0003676">
    <property type="term" value="F:nucleic acid binding"/>
    <property type="evidence" value="ECO:0007669"/>
    <property type="project" value="InterPro"/>
</dbReference>
<evidence type="ECO:0008006" key="3">
    <source>
        <dbReference type="Google" id="ProtNLM"/>
    </source>
</evidence>
<evidence type="ECO:0000313" key="2">
    <source>
        <dbReference type="Proteomes" id="UP000191901"/>
    </source>
</evidence>
<evidence type="ECO:0000313" key="1">
    <source>
        <dbReference type="EMBL" id="ASC73725.1"/>
    </source>
</evidence>
<name>A0A1Z3HTW1_9CYAN</name>
<organism evidence="1 2">
    <name type="scientific">Halomicronema hongdechloris C2206</name>
    <dbReference type="NCBI Taxonomy" id="1641165"/>
    <lineage>
        <taxon>Bacteria</taxon>
        <taxon>Bacillati</taxon>
        <taxon>Cyanobacteriota</taxon>
        <taxon>Cyanophyceae</taxon>
        <taxon>Nodosilineales</taxon>
        <taxon>Nodosilineaceae</taxon>
        <taxon>Halomicronema</taxon>
    </lineage>
</organism>
<proteinExistence type="predicted"/>
<dbReference type="EMBL" id="CP021983">
    <property type="protein sequence ID" value="ASC73725.1"/>
    <property type="molecule type" value="Genomic_DNA"/>
</dbReference>
<dbReference type="KEGG" id="hhg:XM38_046970"/>
<dbReference type="Gene3D" id="3.30.420.10">
    <property type="entry name" value="Ribonuclease H-like superfamily/Ribonuclease H"/>
    <property type="match status" value="1"/>
</dbReference>
<sequence>MRSQQEFVYLAVLMDVFTRSIRGWHLARSMDQSLTITALTRGLEKGIPQIHLTWQT</sequence>
<gene>
    <name evidence="1" type="ORF">XM38_046970</name>
</gene>
<protein>
    <recommendedName>
        <fullName evidence="3">Integrase catalytic domain-containing protein</fullName>
    </recommendedName>
</protein>
<dbReference type="InterPro" id="IPR036397">
    <property type="entry name" value="RNaseH_sf"/>
</dbReference>